<evidence type="ECO:0000256" key="10">
    <source>
        <dbReference type="RuleBase" id="RU000682"/>
    </source>
</evidence>
<evidence type="ECO:0000256" key="8">
    <source>
        <dbReference type="ARBA" id="ARBA00037260"/>
    </source>
</evidence>
<accession>A0A8J5C7T9</accession>
<dbReference type="PROSITE" id="PS00027">
    <property type="entry name" value="HOMEOBOX_1"/>
    <property type="match status" value="1"/>
</dbReference>
<evidence type="ECO:0000256" key="6">
    <source>
        <dbReference type="ARBA" id="ARBA00023242"/>
    </source>
</evidence>
<gene>
    <name evidence="15" type="ORF">ZIOFF_070995</name>
</gene>
<dbReference type="GO" id="GO:0005634">
    <property type="term" value="C:nucleus"/>
    <property type="evidence" value="ECO:0007669"/>
    <property type="project" value="UniProtKB-SubCell"/>
</dbReference>
<keyword evidence="4 9" id="KW-0371">Homeobox</keyword>
<feature type="DNA-binding region" description="Homeobox" evidence="9">
    <location>
        <begin position="48"/>
        <end position="107"/>
    </location>
</feature>
<dbReference type="Pfam" id="PF00046">
    <property type="entry name" value="Homeodomain"/>
    <property type="match status" value="1"/>
</dbReference>
<feature type="domain" description="Homeobox" evidence="14">
    <location>
        <begin position="46"/>
        <end position="106"/>
    </location>
</feature>
<comment type="function">
    <text evidence="11">Transcription factor.</text>
</comment>
<evidence type="ECO:0000256" key="9">
    <source>
        <dbReference type="PROSITE-ProRule" id="PRU00108"/>
    </source>
</evidence>
<evidence type="ECO:0000256" key="12">
    <source>
        <dbReference type="SAM" id="Coils"/>
    </source>
</evidence>
<evidence type="ECO:0000256" key="1">
    <source>
        <dbReference type="ARBA" id="ARBA00004123"/>
    </source>
</evidence>
<dbReference type="PRINTS" id="PR00031">
    <property type="entry name" value="HTHREPRESSR"/>
</dbReference>
<evidence type="ECO:0000313" key="16">
    <source>
        <dbReference type="Proteomes" id="UP000734854"/>
    </source>
</evidence>
<dbReference type="PANTHER" id="PTHR24326:SF547">
    <property type="entry name" value="HOMEOBOX-LEUCINE ZIPPER PROTEIN ATHB-6"/>
    <property type="match status" value="1"/>
</dbReference>
<dbReference type="GO" id="GO:0045893">
    <property type="term" value="P:positive regulation of DNA-templated transcription"/>
    <property type="evidence" value="ECO:0007669"/>
    <property type="project" value="TreeGrafter"/>
</dbReference>
<dbReference type="InterPro" id="IPR001356">
    <property type="entry name" value="HD"/>
</dbReference>
<evidence type="ECO:0000256" key="3">
    <source>
        <dbReference type="ARBA" id="ARBA00023125"/>
    </source>
</evidence>
<evidence type="ECO:0000256" key="5">
    <source>
        <dbReference type="ARBA" id="ARBA00023163"/>
    </source>
</evidence>
<evidence type="ECO:0000313" key="15">
    <source>
        <dbReference type="EMBL" id="KAG6470034.1"/>
    </source>
</evidence>
<evidence type="ECO:0000256" key="4">
    <source>
        <dbReference type="ARBA" id="ARBA00023155"/>
    </source>
</evidence>
<protein>
    <recommendedName>
        <fullName evidence="11">Homeobox-leucine zipper protein</fullName>
    </recommendedName>
    <alternativeName>
        <fullName evidence="11">HD-ZIP protein</fullName>
    </alternativeName>
    <alternativeName>
        <fullName evidence="11">Homeodomain transcription factor</fullName>
    </alternativeName>
</protein>
<dbReference type="SUPFAM" id="SSF46689">
    <property type="entry name" value="Homeodomain-like"/>
    <property type="match status" value="1"/>
</dbReference>
<sequence length="274" mass="30398">MKRPIADAGSFMAICSTGSAIIVSEENNGAYLEEEEEELGETAEEVGLREKKRRLSAEQVRALEKSFEVENKLEPEKKLRLAEELGLQPRQVAVWFQNRRARWKTKQLERDFSALRDGYDALRLDYDALRRDKEALVAQIEDLKAKLGGEESASFVVSSGPVAVSSEEDPGPPELIYKDAGSSDSSNSSGILNGEGNLPPADTNTAAGRGGATSSLPISAPQLPFKGQGFVRQMLKLEEEKAEEEFFGRDDPFSSLFSDEQPLAFNWYFSDHWN</sequence>
<evidence type="ECO:0000256" key="11">
    <source>
        <dbReference type="RuleBase" id="RU369038"/>
    </source>
</evidence>
<keyword evidence="3 9" id="KW-0238">DNA-binding</keyword>
<keyword evidence="6 9" id="KW-0539">Nucleus</keyword>
<name>A0A8J5C7T9_ZINOF</name>
<feature type="coiled-coil region" evidence="12">
    <location>
        <begin position="119"/>
        <end position="153"/>
    </location>
</feature>
<evidence type="ECO:0000256" key="13">
    <source>
        <dbReference type="SAM" id="MobiDB-lite"/>
    </source>
</evidence>
<organism evidence="15 16">
    <name type="scientific">Zingiber officinale</name>
    <name type="common">Ginger</name>
    <name type="synonym">Amomum zingiber</name>
    <dbReference type="NCBI Taxonomy" id="94328"/>
    <lineage>
        <taxon>Eukaryota</taxon>
        <taxon>Viridiplantae</taxon>
        <taxon>Streptophyta</taxon>
        <taxon>Embryophyta</taxon>
        <taxon>Tracheophyta</taxon>
        <taxon>Spermatophyta</taxon>
        <taxon>Magnoliopsida</taxon>
        <taxon>Liliopsida</taxon>
        <taxon>Zingiberales</taxon>
        <taxon>Zingiberaceae</taxon>
        <taxon>Zingiber</taxon>
    </lineage>
</organism>
<comment type="similarity">
    <text evidence="7 11">Belongs to the HD-ZIP homeobox family. Class I subfamily.</text>
</comment>
<keyword evidence="2 11" id="KW-0805">Transcription regulation</keyword>
<dbReference type="SMART" id="SM00389">
    <property type="entry name" value="HOX"/>
    <property type="match status" value="1"/>
</dbReference>
<proteinExistence type="inferred from homology"/>
<keyword evidence="12" id="KW-0175">Coiled coil</keyword>
<dbReference type="InterPro" id="IPR045224">
    <property type="entry name" value="HDZip_class_I_plant"/>
</dbReference>
<dbReference type="FunFam" id="1.10.10.60:FF:000242">
    <property type="entry name" value="Homeobox-leucine zipper protein HOX13"/>
    <property type="match status" value="1"/>
</dbReference>
<dbReference type="Pfam" id="PF02183">
    <property type="entry name" value="HALZ"/>
    <property type="match status" value="1"/>
</dbReference>
<dbReference type="Gene3D" id="1.10.10.60">
    <property type="entry name" value="Homeodomain-like"/>
    <property type="match status" value="1"/>
</dbReference>
<dbReference type="PANTHER" id="PTHR24326">
    <property type="entry name" value="HOMEOBOX-LEUCINE ZIPPER PROTEIN"/>
    <property type="match status" value="1"/>
</dbReference>
<dbReference type="EMBL" id="JACMSC010000021">
    <property type="protein sequence ID" value="KAG6470034.1"/>
    <property type="molecule type" value="Genomic_DNA"/>
</dbReference>
<dbReference type="PROSITE" id="PS50071">
    <property type="entry name" value="HOMEOBOX_2"/>
    <property type="match status" value="1"/>
</dbReference>
<reference evidence="15 16" key="1">
    <citation type="submission" date="2020-08" db="EMBL/GenBank/DDBJ databases">
        <title>Plant Genome Project.</title>
        <authorList>
            <person name="Zhang R.-G."/>
        </authorList>
    </citation>
    <scope>NUCLEOTIDE SEQUENCE [LARGE SCALE GENOMIC DNA]</scope>
    <source>
        <tissue evidence="15">Rhizome</tissue>
    </source>
</reference>
<dbReference type="AlphaFoldDB" id="A0A8J5C7T9"/>
<comment type="caution">
    <text evidence="15">The sequence shown here is derived from an EMBL/GenBank/DDBJ whole genome shotgun (WGS) entry which is preliminary data.</text>
</comment>
<evidence type="ECO:0000256" key="7">
    <source>
        <dbReference type="ARBA" id="ARBA00025748"/>
    </source>
</evidence>
<dbReference type="InterPro" id="IPR009057">
    <property type="entry name" value="Homeodomain-like_sf"/>
</dbReference>
<keyword evidence="5 11" id="KW-0804">Transcription</keyword>
<dbReference type="InterPro" id="IPR000047">
    <property type="entry name" value="HTH_motif"/>
</dbReference>
<dbReference type="Proteomes" id="UP000734854">
    <property type="component" value="Unassembled WGS sequence"/>
</dbReference>
<dbReference type="CDD" id="cd00086">
    <property type="entry name" value="homeodomain"/>
    <property type="match status" value="1"/>
</dbReference>
<keyword evidence="16" id="KW-1185">Reference proteome</keyword>
<dbReference type="InterPro" id="IPR003106">
    <property type="entry name" value="Leu_zip_homeo"/>
</dbReference>
<dbReference type="GO" id="GO:0000981">
    <property type="term" value="F:DNA-binding transcription factor activity, RNA polymerase II-specific"/>
    <property type="evidence" value="ECO:0007669"/>
    <property type="project" value="UniProtKB-UniRule"/>
</dbReference>
<evidence type="ECO:0000259" key="14">
    <source>
        <dbReference type="PROSITE" id="PS50071"/>
    </source>
</evidence>
<dbReference type="InterPro" id="IPR017970">
    <property type="entry name" value="Homeobox_CS"/>
</dbReference>
<feature type="region of interest" description="Disordered" evidence="13">
    <location>
        <begin position="160"/>
        <end position="221"/>
    </location>
</feature>
<dbReference type="GO" id="GO:0043565">
    <property type="term" value="F:sequence-specific DNA binding"/>
    <property type="evidence" value="ECO:0007669"/>
    <property type="project" value="InterPro"/>
</dbReference>
<evidence type="ECO:0000256" key="2">
    <source>
        <dbReference type="ARBA" id="ARBA00023015"/>
    </source>
</evidence>
<feature type="compositionally biased region" description="Polar residues" evidence="13">
    <location>
        <begin position="202"/>
        <end position="217"/>
    </location>
</feature>
<comment type="subcellular location">
    <subcellularLocation>
        <location evidence="1 9 10">Nucleus</location>
    </subcellularLocation>
</comment>
<comment type="function">
    <text evidence="8">Probable transcription factor.</text>
</comment>